<reference evidence="1 2" key="1">
    <citation type="submission" date="2020-08" db="EMBL/GenBank/DDBJ databases">
        <title>Cohnella phylogeny.</title>
        <authorList>
            <person name="Dunlap C."/>
        </authorList>
    </citation>
    <scope>NUCLEOTIDE SEQUENCE [LARGE SCALE GENOMIC DNA]</scope>
    <source>
        <strain evidence="1 2">DSM 103658</strain>
    </source>
</reference>
<evidence type="ECO:0000313" key="1">
    <source>
        <dbReference type="EMBL" id="MBB6678569.1"/>
    </source>
</evidence>
<dbReference type="RefSeq" id="WP_185179835.1">
    <property type="nucleotide sequence ID" value="NZ_JACJVN010000057.1"/>
</dbReference>
<proteinExistence type="predicted"/>
<name>A0A841TF20_9BACL</name>
<organism evidence="1 2">
    <name type="scientific">Cohnella lubricantis</name>
    <dbReference type="NCBI Taxonomy" id="2163172"/>
    <lineage>
        <taxon>Bacteria</taxon>
        <taxon>Bacillati</taxon>
        <taxon>Bacillota</taxon>
        <taxon>Bacilli</taxon>
        <taxon>Bacillales</taxon>
        <taxon>Paenibacillaceae</taxon>
        <taxon>Cohnella</taxon>
    </lineage>
</organism>
<keyword evidence="2" id="KW-1185">Reference proteome</keyword>
<gene>
    <name evidence="1" type="ORF">H4Q31_14855</name>
</gene>
<accession>A0A841TF20</accession>
<sequence>MTDAEFDAAIEGDVLVHIKQGDLLQRLQPSLLKSYSIDCVYTRDGRTFLRRANQFVTLTEEELAQAAR</sequence>
<comment type="caution">
    <text evidence="1">The sequence shown here is derived from an EMBL/GenBank/DDBJ whole genome shotgun (WGS) entry which is preliminary data.</text>
</comment>
<evidence type="ECO:0000313" key="2">
    <source>
        <dbReference type="Proteomes" id="UP000574133"/>
    </source>
</evidence>
<protein>
    <submittedName>
        <fullName evidence="1">Uncharacterized protein</fullName>
    </submittedName>
</protein>
<dbReference type="Proteomes" id="UP000574133">
    <property type="component" value="Unassembled WGS sequence"/>
</dbReference>
<dbReference type="AlphaFoldDB" id="A0A841TF20"/>
<dbReference type="EMBL" id="JACJVN010000057">
    <property type="protein sequence ID" value="MBB6678569.1"/>
    <property type="molecule type" value="Genomic_DNA"/>
</dbReference>